<dbReference type="Proteomes" id="UP001642540">
    <property type="component" value="Unassembled WGS sequence"/>
</dbReference>
<evidence type="ECO:0000256" key="2">
    <source>
        <dbReference type="ARBA" id="ARBA00022692"/>
    </source>
</evidence>
<dbReference type="SUPFAM" id="SSF103481">
    <property type="entry name" value="Multidrug resistance efflux transporter EmrE"/>
    <property type="match status" value="2"/>
</dbReference>
<protein>
    <recommendedName>
        <fullName evidence="6">EamA domain-containing protein</fullName>
    </recommendedName>
</protein>
<feature type="transmembrane region" description="Helical" evidence="5">
    <location>
        <begin position="179"/>
        <end position="200"/>
    </location>
</feature>
<feature type="transmembrane region" description="Helical" evidence="5">
    <location>
        <begin position="207"/>
        <end position="227"/>
    </location>
</feature>
<accession>A0ABP1RFM9</accession>
<name>A0ABP1RFM9_9HEXA</name>
<keyword evidence="4 5" id="KW-0472">Membrane</keyword>
<dbReference type="PANTHER" id="PTHR22911">
    <property type="entry name" value="ACYL-MALONYL CONDENSING ENZYME-RELATED"/>
    <property type="match status" value="1"/>
</dbReference>
<feature type="transmembrane region" description="Helical" evidence="5">
    <location>
        <begin position="110"/>
        <end position="130"/>
    </location>
</feature>
<feature type="transmembrane region" description="Helical" evidence="5">
    <location>
        <begin position="78"/>
        <end position="98"/>
    </location>
</feature>
<reference evidence="7 8" key="1">
    <citation type="submission" date="2024-08" db="EMBL/GenBank/DDBJ databases">
        <authorList>
            <person name="Cucini C."/>
            <person name="Frati F."/>
        </authorList>
    </citation>
    <scope>NUCLEOTIDE SEQUENCE [LARGE SCALE GENOMIC DNA]</scope>
</reference>
<dbReference type="Pfam" id="PF00892">
    <property type="entry name" value="EamA"/>
    <property type="match status" value="2"/>
</dbReference>
<sequence>MEKETETINIGATEASVFLPVSEDDNGNEVKVCTFSPPTSTEHPYKTYKMVEEVPEADRKGDDDDLESTSAKCACRNYFGIFWTLGSGFIFTVAGVIVKYMKNYHPLTLAAFRFQGVLLPALILAFYSHYKKKQVVFGTIWPLTDKEKLRRVLFICVRGVLGSSALILLFYSIQTLSLADALVISSCRPVFVTFIAYLWLGESCGIFPVFAALLTVVGVGVIARPPMLTGEDNFDTETLMGAGFAFVGMLTAAVSMVVLRYLRGVHVSMVTLTFGMWGTLISAIASAIIGRFDVPENAEHLVLALCLAATTFCAQVGITMAMKYEQAGAVAILRSCDSIYAFILQFLILGIVPDKFSLIGAALIISCVLMIAFRKWVSTLPEKHPARRRYWFVLK</sequence>
<evidence type="ECO:0000256" key="4">
    <source>
        <dbReference type="ARBA" id="ARBA00023136"/>
    </source>
</evidence>
<evidence type="ECO:0000259" key="6">
    <source>
        <dbReference type="Pfam" id="PF00892"/>
    </source>
</evidence>
<feature type="transmembrane region" description="Helical" evidence="5">
    <location>
        <begin position="151"/>
        <end position="173"/>
    </location>
</feature>
<organism evidence="7 8">
    <name type="scientific">Orchesella dallaii</name>
    <dbReference type="NCBI Taxonomy" id="48710"/>
    <lineage>
        <taxon>Eukaryota</taxon>
        <taxon>Metazoa</taxon>
        <taxon>Ecdysozoa</taxon>
        <taxon>Arthropoda</taxon>
        <taxon>Hexapoda</taxon>
        <taxon>Collembola</taxon>
        <taxon>Entomobryomorpha</taxon>
        <taxon>Entomobryoidea</taxon>
        <taxon>Orchesellidae</taxon>
        <taxon>Orchesellinae</taxon>
        <taxon>Orchesella</taxon>
    </lineage>
</organism>
<feature type="domain" description="EamA" evidence="6">
    <location>
        <begin position="240"/>
        <end position="372"/>
    </location>
</feature>
<dbReference type="InterPro" id="IPR037185">
    <property type="entry name" value="EmrE-like"/>
</dbReference>
<dbReference type="PANTHER" id="PTHR22911:SF6">
    <property type="entry name" value="SOLUTE CARRIER FAMILY 35 MEMBER G1"/>
    <property type="match status" value="1"/>
</dbReference>
<evidence type="ECO:0000256" key="3">
    <source>
        <dbReference type="ARBA" id="ARBA00022989"/>
    </source>
</evidence>
<feature type="transmembrane region" description="Helical" evidence="5">
    <location>
        <begin position="358"/>
        <end position="377"/>
    </location>
</feature>
<feature type="transmembrane region" description="Helical" evidence="5">
    <location>
        <begin position="239"/>
        <end position="262"/>
    </location>
</feature>
<feature type="domain" description="EamA" evidence="6">
    <location>
        <begin position="79"/>
        <end position="222"/>
    </location>
</feature>
<comment type="caution">
    <text evidence="7">The sequence shown here is derived from an EMBL/GenBank/DDBJ whole genome shotgun (WGS) entry which is preliminary data.</text>
</comment>
<feature type="transmembrane region" description="Helical" evidence="5">
    <location>
        <begin position="301"/>
        <end position="320"/>
    </location>
</feature>
<evidence type="ECO:0000256" key="1">
    <source>
        <dbReference type="ARBA" id="ARBA00004141"/>
    </source>
</evidence>
<dbReference type="InterPro" id="IPR000620">
    <property type="entry name" value="EamA_dom"/>
</dbReference>
<feature type="transmembrane region" description="Helical" evidence="5">
    <location>
        <begin position="269"/>
        <end position="289"/>
    </location>
</feature>
<evidence type="ECO:0000256" key="5">
    <source>
        <dbReference type="SAM" id="Phobius"/>
    </source>
</evidence>
<gene>
    <name evidence="7" type="ORF">ODALV1_LOCUS21107</name>
</gene>
<evidence type="ECO:0000313" key="7">
    <source>
        <dbReference type="EMBL" id="CAL8125747.1"/>
    </source>
</evidence>
<feature type="transmembrane region" description="Helical" evidence="5">
    <location>
        <begin position="332"/>
        <end position="352"/>
    </location>
</feature>
<proteinExistence type="predicted"/>
<dbReference type="EMBL" id="CAXLJM020000069">
    <property type="protein sequence ID" value="CAL8125747.1"/>
    <property type="molecule type" value="Genomic_DNA"/>
</dbReference>
<keyword evidence="2 5" id="KW-0812">Transmembrane</keyword>
<comment type="subcellular location">
    <subcellularLocation>
        <location evidence="1">Membrane</location>
        <topology evidence="1">Multi-pass membrane protein</topology>
    </subcellularLocation>
</comment>
<keyword evidence="3 5" id="KW-1133">Transmembrane helix</keyword>
<keyword evidence="8" id="KW-1185">Reference proteome</keyword>
<evidence type="ECO:0000313" key="8">
    <source>
        <dbReference type="Proteomes" id="UP001642540"/>
    </source>
</evidence>